<dbReference type="Proteomes" id="UP000188324">
    <property type="component" value="Chromosome"/>
</dbReference>
<proteinExistence type="predicted"/>
<gene>
    <name evidence="3" type="ORF">RPIT_14290</name>
</gene>
<feature type="region of interest" description="Disordered" evidence="1">
    <location>
        <begin position="1"/>
        <end position="26"/>
    </location>
</feature>
<dbReference type="Gene3D" id="3.30.479.30">
    <property type="entry name" value="Band 7 domain"/>
    <property type="match status" value="1"/>
</dbReference>
<accession>A0A1Q2CIF0</accession>
<dbReference type="AlphaFoldDB" id="A0A1Q2CIF0"/>
<dbReference type="PANTHER" id="PTHR43446:SF1">
    <property type="entry name" value="BAND 7 DOMAIN-CONTAINING PROTEIN"/>
    <property type="match status" value="1"/>
</dbReference>
<evidence type="ECO:0000256" key="2">
    <source>
        <dbReference type="SAM" id="Phobius"/>
    </source>
</evidence>
<keyword evidence="4" id="KW-1185">Reference proteome</keyword>
<evidence type="ECO:0000256" key="1">
    <source>
        <dbReference type="SAM" id="MobiDB-lite"/>
    </source>
</evidence>
<protein>
    <submittedName>
        <fullName evidence="3">Band 7 protein</fullName>
    </submittedName>
</protein>
<feature type="transmembrane region" description="Helical" evidence="2">
    <location>
        <begin position="47"/>
        <end position="70"/>
    </location>
</feature>
<dbReference type="CDD" id="cd03402">
    <property type="entry name" value="SPFH_like_u2"/>
    <property type="match status" value="1"/>
</dbReference>
<dbReference type="SMART" id="SM00244">
    <property type="entry name" value="PHB"/>
    <property type="match status" value="1"/>
</dbReference>
<dbReference type="KEGG" id="tfl:RPIT_14290"/>
<dbReference type="OrthoDB" id="9813479at2"/>
<feature type="transmembrane region" description="Helical" evidence="2">
    <location>
        <begin position="82"/>
        <end position="101"/>
    </location>
</feature>
<sequence>MTLPQTPDPSTDLDGDSVGGNTSVRPVGREGARVDIEEKKAWYIDGILAFFVALVVLGLASWQFVVAAMALDVGDAGGLRMFLAILLFLLALVMFSSLTIISPGDTKVIQFFGRYIGTIRRAGLLMTVPFTTKKKVSVKVRNFETNELKVNDADGNPVNIAAIVVWQVADTAKSVFAVEQYDEFVAVQSESALRHVATTHPYDYAGPGEESLRGSTELVADELADEVAARIAIAGLEVVETRISSLAYAPEIAQAMLQRQQASAIIAAREKIVEGAVSMVENALERLEEKNVVSLDEERKAAMVSNLLVVLTSESRVTPVVNTGSLYT</sequence>
<organism evidence="3 4">
    <name type="scientific">Tessaracoccus flavus</name>
    <dbReference type="NCBI Taxonomy" id="1610493"/>
    <lineage>
        <taxon>Bacteria</taxon>
        <taxon>Bacillati</taxon>
        <taxon>Actinomycetota</taxon>
        <taxon>Actinomycetes</taxon>
        <taxon>Propionibacteriales</taxon>
        <taxon>Propionibacteriaceae</taxon>
        <taxon>Tessaracoccus</taxon>
    </lineage>
</organism>
<keyword evidence="2" id="KW-0472">Membrane</keyword>
<dbReference type="SUPFAM" id="SSF117892">
    <property type="entry name" value="Band 7/SPFH domain"/>
    <property type="match status" value="1"/>
</dbReference>
<dbReference type="Pfam" id="PF01145">
    <property type="entry name" value="Band_7"/>
    <property type="match status" value="1"/>
</dbReference>
<dbReference type="InterPro" id="IPR001107">
    <property type="entry name" value="Band_7"/>
</dbReference>
<reference evidence="3 4" key="1">
    <citation type="journal article" date="2016" name="Int. J. Syst. Evol. Microbiol.">
        <title>Tessaracoccus flavus sp. nov., isolated from the drainage system of a lindane-producing factory.</title>
        <authorList>
            <person name="Kumari R."/>
            <person name="Singh P."/>
            <person name="Schumann P."/>
            <person name="Lal R."/>
        </authorList>
    </citation>
    <scope>NUCLEOTIDE SEQUENCE [LARGE SCALE GENOMIC DNA]</scope>
    <source>
        <strain evidence="3 4">RP1T</strain>
    </source>
</reference>
<keyword evidence="2" id="KW-0812">Transmembrane</keyword>
<dbReference type="EMBL" id="CP019605">
    <property type="protein sequence ID" value="AQP45830.1"/>
    <property type="molecule type" value="Genomic_DNA"/>
</dbReference>
<name>A0A1Q2CIF0_9ACTN</name>
<dbReference type="RefSeq" id="WP_077344035.1">
    <property type="nucleotide sequence ID" value="NZ_CP019605.1"/>
</dbReference>
<dbReference type="InterPro" id="IPR036013">
    <property type="entry name" value="Band_7/SPFH_dom_sf"/>
</dbReference>
<evidence type="ECO:0000313" key="3">
    <source>
        <dbReference type="EMBL" id="AQP45830.1"/>
    </source>
</evidence>
<evidence type="ECO:0000313" key="4">
    <source>
        <dbReference type="Proteomes" id="UP000188324"/>
    </source>
</evidence>
<dbReference type="PANTHER" id="PTHR43446">
    <property type="entry name" value="MEMBRANE PROTEIN-RELATED"/>
    <property type="match status" value="1"/>
</dbReference>
<dbReference type="STRING" id="1610493.RPIT_14290"/>
<keyword evidence="2" id="KW-1133">Transmembrane helix</keyword>